<comment type="caution">
    <text evidence="1">The sequence shown here is derived from an EMBL/GenBank/DDBJ whole genome shotgun (WGS) entry which is preliminary data.</text>
</comment>
<gene>
    <name evidence="1" type="ORF">RDI58_027650</name>
</gene>
<keyword evidence="2" id="KW-1185">Reference proteome</keyword>
<dbReference type="EMBL" id="JBANQN010000011">
    <property type="protein sequence ID" value="KAK6776649.1"/>
    <property type="molecule type" value="Genomic_DNA"/>
</dbReference>
<evidence type="ECO:0000313" key="2">
    <source>
        <dbReference type="Proteomes" id="UP001371456"/>
    </source>
</evidence>
<reference evidence="1 2" key="1">
    <citation type="submission" date="2024-02" db="EMBL/GenBank/DDBJ databases">
        <title>de novo genome assembly of Solanum bulbocastanum strain 11H21.</title>
        <authorList>
            <person name="Hosaka A.J."/>
        </authorList>
    </citation>
    <scope>NUCLEOTIDE SEQUENCE [LARGE SCALE GENOMIC DNA]</scope>
    <source>
        <tissue evidence="1">Young leaves</tissue>
    </source>
</reference>
<name>A0AAN8Y2A2_SOLBU</name>
<proteinExistence type="predicted"/>
<protein>
    <submittedName>
        <fullName evidence="1">Uncharacterized protein</fullName>
    </submittedName>
</protein>
<dbReference type="Proteomes" id="UP001371456">
    <property type="component" value="Unassembled WGS sequence"/>
</dbReference>
<organism evidence="1 2">
    <name type="scientific">Solanum bulbocastanum</name>
    <name type="common">Wild potato</name>
    <dbReference type="NCBI Taxonomy" id="147425"/>
    <lineage>
        <taxon>Eukaryota</taxon>
        <taxon>Viridiplantae</taxon>
        <taxon>Streptophyta</taxon>
        <taxon>Embryophyta</taxon>
        <taxon>Tracheophyta</taxon>
        <taxon>Spermatophyta</taxon>
        <taxon>Magnoliopsida</taxon>
        <taxon>eudicotyledons</taxon>
        <taxon>Gunneridae</taxon>
        <taxon>Pentapetalae</taxon>
        <taxon>asterids</taxon>
        <taxon>lamiids</taxon>
        <taxon>Solanales</taxon>
        <taxon>Solanaceae</taxon>
        <taxon>Solanoideae</taxon>
        <taxon>Solaneae</taxon>
        <taxon>Solanum</taxon>
    </lineage>
</organism>
<sequence length="12" mass="1507">MRQSYTWSTMES</sequence>
<accession>A0AAN8Y2A2</accession>
<evidence type="ECO:0000313" key="1">
    <source>
        <dbReference type="EMBL" id="KAK6776649.1"/>
    </source>
</evidence>